<organism evidence="3 4">
    <name type="scientific">Aphis craccivora</name>
    <name type="common">Cowpea aphid</name>
    <dbReference type="NCBI Taxonomy" id="307492"/>
    <lineage>
        <taxon>Eukaryota</taxon>
        <taxon>Metazoa</taxon>
        <taxon>Ecdysozoa</taxon>
        <taxon>Arthropoda</taxon>
        <taxon>Hexapoda</taxon>
        <taxon>Insecta</taxon>
        <taxon>Pterygota</taxon>
        <taxon>Neoptera</taxon>
        <taxon>Paraneoptera</taxon>
        <taxon>Hemiptera</taxon>
        <taxon>Sternorrhyncha</taxon>
        <taxon>Aphidomorpha</taxon>
        <taxon>Aphidoidea</taxon>
        <taxon>Aphididae</taxon>
        <taxon>Aphidini</taxon>
        <taxon>Aphis</taxon>
        <taxon>Aphis</taxon>
    </lineage>
</organism>
<keyword evidence="4" id="KW-1185">Reference proteome</keyword>
<dbReference type="InterPro" id="IPR036865">
    <property type="entry name" value="CRAL-TRIO_dom_sf"/>
</dbReference>
<dbReference type="AlphaFoldDB" id="A0A6G0YXQ1"/>
<evidence type="ECO:0000256" key="1">
    <source>
        <dbReference type="SAM" id="MobiDB-lite"/>
    </source>
</evidence>
<dbReference type="PANTHER" id="PTHR10174">
    <property type="entry name" value="ALPHA-TOCOPHEROL TRANSFER PROTEIN-RELATED"/>
    <property type="match status" value="1"/>
</dbReference>
<evidence type="ECO:0000259" key="2">
    <source>
        <dbReference type="PROSITE" id="PS50191"/>
    </source>
</evidence>
<feature type="compositionally biased region" description="Basic and acidic residues" evidence="1">
    <location>
        <begin position="271"/>
        <end position="283"/>
    </location>
</feature>
<dbReference type="GO" id="GO:0016020">
    <property type="term" value="C:membrane"/>
    <property type="evidence" value="ECO:0007669"/>
    <property type="project" value="TreeGrafter"/>
</dbReference>
<evidence type="ECO:0000313" key="4">
    <source>
        <dbReference type="Proteomes" id="UP000478052"/>
    </source>
</evidence>
<dbReference type="SUPFAM" id="SSF52087">
    <property type="entry name" value="CRAL/TRIO domain"/>
    <property type="match status" value="1"/>
</dbReference>
<reference evidence="3 4" key="1">
    <citation type="submission" date="2019-08" db="EMBL/GenBank/DDBJ databases">
        <title>Whole genome of Aphis craccivora.</title>
        <authorList>
            <person name="Voronova N.V."/>
            <person name="Shulinski R.S."/>
            <person name="Bandarenka Y.V."/>
            <person name="Zhorov D.G."/>
            <person name="Warner D."/>
        </authorList>
    </citation>
    <scope>NUCLEOTIDE SEQUENCE [LARGE SCALE GENOMIC DNA]</scope>
    <source>
        <strain evidence="3">180601</strain>
        <tissue evidence="3">Whole Body</tissue>
    </source>
</reference>
<dbReference type="InterPro" id="IPR001251">
    <property type="entry name" value="CRAL-TRIO_dom"/>
</dbReference>
<dbReference type="SMART" id="SM00516">
    <property type="entry name" value="SEC14"/>
    <property type="match status" value="1"/>
</dbReference>
<dbReference type="PANTHER" id="PTHR10174:SF213">
    <property type="entry name" value="CRAL-TRIO DOMAIN-CONTAINING PROTEIN"/>
    <property type="match status" value="1"/>
</dbReference>
<dbReference type="Gene3D" id="3.40.525.10">
    <property type="entry name" value="CRAL-TRIO lipid binding domain"/>
    <property type="match status" value="1"/>
</dbReference>
<accession>A0A6G0YXQ1</accession>
<evidence type="ECO:0000313" key="3">
    <source>
        <dbReference type="EMBL" id="KAF0762934.1"/>
    </source>
</evidence>
<dbReference type="PROSITE" id="PS50191">
    <property type="entry name" value="CRAL_TRIO"/>
    <property type="match status" value="1"/>
</dbReference>
<protein>
    <submittedName>
        <fullName evidence="3">CRAL-TRIO domain-containing protein</fullName>
    </submittedName>
</protein>
<dbReference type="OrthoDB" id="6432525at2759"/>
<proteinExistence type="predicted"/>
<dbReference type="CDD" id="cd00170">
    <property type="entry name" value="SEC14"/>
    <property type="match status" value="1"/>
</dbReference>
<gene>
    <name evidence="3" type="ORF">FWK35_00005131</name>
</gene>
<feature type="region of interest" description="Disordered" evidence="1">
    <location>
        <begin position="271"/>
        <end position="302"/>
    </location>
</feature>
<dbReference type="EMBL" id="VUJU01002003">
    <property type="protein sequence ID" value="KAF0762934.1"/>
    <property type="molecule type" value="Genomic_DNA"/>
</dbReference>
<dbReference type="Pfam" id="PF00650">
    <property type="entry name" value="CRAL_TRIO"/>
    <property type="match status" value="1"/>
</dbReference>
<dbReference type="GO" id="GO:1902936">
    <property type="term" value="F:phosphatidylinositol bisphosphate binding"/>
    <property type="evidence" value="ECO:0007669"/>
    <property type="project" value="TreeGrafter"/>
</dbReference>
<comment type="caution">
    <text evidence="3">The sequence shown here is derived from an EMBL/GenBank/DDBJ whole genome shotgun (WGS) entry which is preliminary data.</text>
</comment>
<dbReference type="InterPro" id="IPR036273">
    <property type="entry name" value="CRAL/TRIO_N_dom_sf"/>
</dbReference>
<dbReference type="Proteomes" id="UP000478052">
    <property type="component" value="Unassembled WGS sequence"/>
</dbReference>
<dbReference type="SUPFAM" id="SSF46938">
    <property type="entry name" value="CRAL/TRIO N-terminal domain"/>
    <property type="match status" value="1"/>
</dbReference>
<sequence>MPSESKQEVDMSNEELITKVGSNNVDIIKEWLSKQPHLPKISDKQLVIFLNCCRCNLETTKKMIDAYYTMRTHNPDMFDNRKISELAKTFNIFYFHKMPLLPDGSRVGFSRLRDFNSNVFNTLDTMRLVFAMYDICIYEDPLAPQWKFVMDMTGFSIGHLTKLTNLALMKKCLAYVQMALPMRLTSIYLINAPPLANQLMMFLKPLMHKDLYSLISVHPASDMDSVYKSIPKEYFASDMGGKSPSFEAQKEAAEERFTIYENFFEDDEKNNRVDENKRIDKNNRFNGSQYGIEGSFKKLELD</sequence>
<feature type="domain" description="CRAL-TRIO" evidence="2">
    <location>
        <begin position="82"/>
        <end position="247"/>
    </location>
</feature>
<name>A0A6G0YXQ1_APHCR</name>